<dbReference type="Pfam" id="PF08548">
    <property type="entry name" value="Peptidase_M10_C"/>
    <property type="match status" value="1"/>
</dbReference>
<evidence type="ECO:0000256" key="8">
    <source>
        <dbReference type="ARBA" id="ARBA00022801"/>
    </source>
</evidence>
<accession>A0A1H1UFC5</accession>
<evidence type="ECO:0000259" key="11">
    <source>
        <dbReference type="SMART" id="SM00235"/>
    </source>
</evidence>
<dbReference type="SMART" id="SM00235">
    <property type="entry name" value="ZnMc"/>
    <property type="match status" value="1"/>
</dbReference>
<dbReference type="SUPFAM" id="SSF51120">
    <property type="entry name" value="beta-Roll"/>
    <property type="match status" value="14"/>
</dbReference>
<dbReference type="Gene3D" id="2.150.10.10">
    <property type="entry name" value="Serralysin-like metalloprotease, C-terminal"/>
    <property type="match status" value="12"/>
</dbReference>
<dbReference type="InterPro" id="IPR001343">
    <property type="entry name" value="Hemolysn_Ca-bd"/>
</dbReference>
<evidence type="ECO:0000256" key="9">
    <source>
        <dbReference type="ARBA" id="ARBA00022833"/>
    </source>
</evidence>
<evidence type="ECO:0000256" key="3">
    <source>
        <dbReference type="ARBA" id="ARBA00009490"/>
    </source>
</evidence>
<keyword evidence="5" id="KW-0645">Protease</keyword>
<dbReference type="EMBL" id="LT629746">
    <property type="protein sequence ID" value="SDS70876.1"/>
    <property type="molecule type" value="Genomic_DNA"/>
</dbReference>
<evidence type="ECO:0000256" key="1">
    <source>
        <dbReference type="ARBA" id="ARBA00001913"/>
    </source>
</evidence>
<dbReference type="InterPro" id="IPR011049">
    <property type="entry name" value="Serralysin-like_metalloprot_C"/>
</dbReference>
<evidence type="ECO:0000256" key="2">
    <source>
        <dbReference type="ARBA" id="ARBA00004613"/>
    </source>
</evidence>
<evidence type="ECO:0000313" key="13">
    <source>
        <dbReference type="Proteomes" id="UP000182814"/>
    </source>
</evidence>
<dbReference type="Pfam" id="PF00353">
    <property type="entry name" value="HemolysinCabind"/>
    <property type="match status" value="20"/>
</dbReference>
<evidence type="ECO:0000256" key="5">
    <source>
        <dbReference type="ARBA" id="ARBA00022670"/>
    </source>
</evidence>
<dbReference type="InterPro" id="IPR013858">
    <property type="entry name" value="Peptidase_M10B_C"/>
</dbReference>
<dbReference type="GO" id="GO:0005509">
    <property type="term" value="F:calcium ion binding"/>
    <property type="evidence" value="ECO:0007669"/>
    <property type="project" value="InterPro"/>
</dbReference>
<evidence type="ECO:0000256" key="4">
    <source>
        <dbReference type="ARBA" id="ARBA00022525"/>
    </source>
</evidence>
<keyword evidence="10" id="KW-0106">Calcium</keyword>
<reference evidence="13" key="1">
    <citation type="submission" date="2016-10" db="EMBL/GenBank/DDBJ databases">
        <authorList>
            <person name="Varghese N."/>
            <person name="Submissions S."/>
        </authorList>
    </citation>
    <scope>NUCLEOTIDE SEQUENCE [LARGE SCALE GENOMIC DNA]</scope>
    <source>
        <strain evidence="13">BS3782</strain>
    </source>
</reference>
<protein>
    <submittedName>
        <fullName evidence="12">Hemolysin-type calcium-binding repeat-containing protein</fullName>
    </submittedName>
</protein>
<keyword evidence="6" id="KW-0479">Metal-binding</keyword>
<dbReference type="GO" id="GO:0004222">
    <property type="term" value="F:metalloendopeptidase activity"/>
    <property type="evidence" value="ECO:0007669"/>
    <property type="project" value="InterPro"/>
</dbReference>
<gene>
    <name evidence="12" type="ORF">SAMN04490191_2102</name>
</gene>
<evidence type="ECO:0000256" key="10">
    <source>
        <dbReference type="ARBA" id="ARBA00022837"/>
    </source>
</evidence>
<dbReference type="PRINTS" id="PR00313">
    <property type="entry name" value="CABNDNGRPT"/>
</dbReference>
<dbReference type="GO" id="GO:0006508">
    <property type="term" value="P:proteolysis"/>
    <property type="evidence" value="ECO:0007669"/>
    <property type="project" value="UniProtKB-KW"/>
</dbReference>
<proteinExistence type="inferred from homology"/>
<organism evidence="12 13">
    <name type="scientific">Pseudomonas lini</name>
    <dbReference type="NCBI Taxonomy" id="163011"/>
    <lineage>
        <taxon>Bacteria</taxon>
        <taxon>Pseudomonadati</taxon>
        <taxon>Pseudomonadota</taxon>
        <taxon>Gammaproteobacteria</taxon>
        <taxon>Pseudomonadales</taxon>
        <taxon>Pseudomonadaceae</taxon>
        <taxon>Pseudomonas</taxon>
    </lineage>
</organism>
<keyword evidence="8" id="KW-0378">Hydrolase</keyword>
<comment type="subcellular location">
    <subcellularLocation>
        <location evidence="2">Secreted</location>
    </subcellularLocation>
</comment>
<comment type="cofactor">
    <cofactor evidence="1">
        <name>Ca(2+)</name>
        <dbReference type="ChEBI" id="CHEBI:29108"/>
    </cofactor>
</comment>
<keyword evidence="7" id="KW-0677">Repeat</keyword>
<evidence type="ECO:0000256" key="7">
    <source>
        <dbReference type="ARBA" id="ARBA00022737"/>
    </source>
</evidence>
<evidence type="ECO:0000313" key="12">
    <source>
        <dbReference type="EMBL" id="SDS70876.1"/>
    </source>
</evidence>
<dbReference type="SUPFAM" id="SSF55486">
    <property type="entry name" value="Metalloproteases ('zincins'), catalytic domain"/>
    <property type="match status" value="1"/>
</dbReference>
<dbReference type="InterPro" id="IPR001818">
    <property type="entry name" value="Pept_M10_metallopeptidase"/>
</dbReference>
<dbReference type="InterPro" id="IPR006026">
    <property type="entry name" value="Peptidase_Metallo"/>
</dbReference>
<dbReference type="InterPro" id="IPR034033">
    <property type="entry name" value="Serralysin-like"/>
</dbReference>
<dbReference type="Gene3D" id="3.40.390.10">
    <property type="entry name" value="Collagenase (Catalytic Domain)"/>
    <property type="match status" value="1"/>
</dbReference>
<dbReference type="CDD" id="cd04277">
    <property type="entry name" value="ZnMc_serralysin_like"/>
    <property type="match status" value="1"/>
</dbReference>
<dbReference type="GO" id="GO:0008270">
    <property type="term" value="F:zinc ion binding"/>
    <property type="evidence" value="ECO:0007669"/>
    <property type="project" value="InterPro"/>
</dbReference>
<keyword evidence="4" id="KW-0964">Secreted</keyword>
<dbReference type="GO" id="GO:0005615">
    <property type="term" value="C:extracellular space"/>
    <property type="evidence" value="ECO:0007669"/>
    <property type="project" value="InterPro"/>
</dbReference>
<feature type="domain" description="Peptidase metallopeptidase" evidence="11">
    <location>
        <begin position="42"/>
        <end position="203"/>
    </location>
</feature>
<keyword evidence="13" id="KW-1185">Reference proteome</keyword>
<name>A0A1H1UFC5_9PSED</name>
<comment type="similarity">
    <text evidence="3">Belongs to the peptidase M10B family.</text>
</comment>
<dbReference type="InterPro" id="IPR024079">
    <property type="entry name" value="MetalloPept_cat_dom_sf"/>
</dbReference>
<evidence type="ECO:0000256" key="6">
    <source>
        <dbReference type="ARBA" id="ARBA00022723"/>
    </source>
</evidence>
<sequence>MPRPTGYTDSLSSSLTGFKAVDSLISGFQWESSKWWMPGAVTNLTYSFITPGMAYFATNYSADNEYKNMYALTAAQQTAITGALASWSAVANITFRLTTDNATNVGDLRFGGYTQMDNTAAAWAYFPSDDPNGGDVWIGPNTNDATPDKGSYDFMTFIHEIGHAVGLKHPFSPGGSNTITLDPALDDVSLTVMSYNNSYSYQPTTPMLLDILAIQSLYGVNNLWMTGNNVYSWAPTQSVFETIWDAGGNDSIDASNQLAAVRINLNEGQFSQIGQAFTDQNGDAFNEGLAIAFGAKIENAYGSAFDDSLIGNALGNLLNGMSGADTMDGGAGNDSYIVDSVGDVVIERGLMLSEIDTVYSYIDYTLGSNVENLILVDGANLNGTGNTLNNVITGNMGGNLLDGGLGADTLIGGAGNDTYIVDNLGDMAIETSTLAGEIDTVRSSSSYILSNNLEILTLTGTANTYGIGNALNNVITGNDGNNQLNGAAGVDTLIGGKGNDDYFLDQAGELTLVQENASEGTDTLYVVYNATAQTNTVDLNLSNLHNVENVLLLGAGAFTALGNDLNNSLTGNAADNLLNGGLGADTLIGGAGNDSYVVDNLGDVVIETSTLASEIDAVYSTFDYTLGNNIENLILVDGANLNGTGNTLNNVITGNMGGNLLDGGLGADTLIGGAGNDTYIVDNLGDMAIETSTLAGEIDTVRSSSSYILSNNLEILTLTGTANTYGIGNALNNVITGNDGNNQLNGAAGVDTLIGGKGNDDYFLDQVGELALVQENASEGTDTLYVVYNATAQTNTVDLNLSNLHNVENVLLLGAGAFTALGNDLNNTLTGNADSNILDGGLGADTLIGGAGNDTYIVDNLGDVAIETGTLAGEIDTVRSSSSYILGANLENLELTGTVNTYGIGNASNNAITGNDGNNQLNGAAGVDTLIGGKGNDDYFLDQAGELTLVQENASEGTDTLYVVYNATAQTNTVDLNLSNLHNVENVLLLGAGAFTALGNDLNNSLTGNAADNLLNGGLGADTLIGGAGNDSYVVDNLGDVVIETSTLASEIDAVYSTFDYTLGNNIENLILVDGANLNGTGNTLNNVITGNMGGNLLDGGLGADTLIGGAGNDTYIVDNLGDMAIETSTLAGEIDTVRSSSSYILSNNLEILTLTGTANTYGIGNALNNVITGSDGNNQLNGAAGVDTLIGGKGNDDYFLDQAGELTLVQENASEGTDTLYVVYNATAQTNTVDLNLSNLHNVENVLLLGAGAFTALGNDLNNSLTGNAADNLLNGGLGADTLIGGAGNDSYVVDNLGDVVIETSTLASEIDAVYSTFDYTLGNNIENLILVDGANLNGTGNTLNNVITGNMGGNLLDGGLGADTLIGGAGNDTYIVDNLGDMAIETSTLAGEIDTVRSSVSYILGANLENLELTGTANTYGIGNALNNVITGNDGNNQLNGAAGVDTLIGGKGNDDYFLDQTGELALVQENTNEGTDSLYVVYNATAQTNTVDLNLSNLHNIENVLLLGAGAFTALGNDLNNTLTGNADSNILDGGLGADTLIGGAGNDTYIVDNLGDVAIETGTLAGEIDTVRSSMSYILGANLENLELTGTANTYGIGNALNNVITGNDGNNQLNGAAGVDTLIGGKGNDDYFLDQAGELTLVQEIVSEGTDTLYVVYNSTTQVIGLPSMIDLNLSNLRNVENVLLLGAGAFTALGNDLNNTLTGNAADNVLDGSLGADTLIGGAGNDSYVVDNLGDVVIETSTLASEIDTVYSLIDYTLGSNVENLMLQGSGNLNGTGNALNNVINGYIGNNILNGGLGADVMSGGDGNDTYIVDNISDMAIETSTLAGEIDTVRSSVSYILGANLENLELTGTANTYGIGNALNNVITGNDGNNQLNGAAGVDTLIGGKGNDDYFLDQVGELALVQEIVSEGTDTLYVVYNATAQTNTIDLNLSNLHNVENVLLLGSGAFTALGNDLNNTLTGNTANNILDGGIGTDTLTGGAGADKFVFSALNEMGTGANRDVITDFSSLQGDKIDLTNFDANLVSAGFNGFSFIGANDFTGAGQLRFVDHMLYGNVNGDLGSDFEIQLVGVNTFSANDLVA</sequence>
<dbReference type="Proteomes" id="UP000182814">
    <property type="component" value="Chromosome I"/>
</dbReference>
<dbReference type="GO" id="GO:0031012">
    <property type="term" value="C:extracellular matrix"/>
    <property type="evidence" value="ECO:0007669"/>
    <property type="project" value="InterPro"/>
</dbReference>
<dbReference type="RefSeq" id="WP_083377335.1">
    <property type="nucleotide sequence ID" value="NZ_LT629746.1"/>
</dbReference>
<keyword evidence="9" id="KW-0862">Zinc</keyword>
<dbReference type="Pfam" id="PF00413">
    <property type="entry name" value="Peptidase_M10"/>
    <property type="match status" value="1"/>
</dbReference>